<dbReference type="EMBL" id="CT573072">
    <property type="protein sequence ID" value="CAJ72260.1"/>
    <property type="molecule type" value="Genomic_DNA"/>
</dbReference>
<organism evidence="1">
    <name type="scientific">Kuenenia stuttgartiensis</name>
    <dbReference type="NCBI Taxonomy" id="174633"/>
    <lineage>
        <taxon>Bacteria</taxon>
        <taxon>Pseudomonadati</taxon>
        <taxon>Planctomycetota</taxon>
        <taxon>Candidatus Brocadiia</taxon>
        <taxon>Candidatus Brocadiales</taxon>
        <taxon>Candidatus Brocadiaceae</taxon>
        <taxon>Candidatus Kuenenia</taxon>
    </lineage>
</organism>
<accession>Q1PYU3</accession>
<dbReference type="AlphaFoldDB" id="Q1PYU3"/>
<dbReference type="EMBL" id="CP049055">
    <property type="protein sequence ID" value="QII10375.1"/>
    <property type="molecule type" value="Genomic_DNA"/>
</dbReference>
<evidence type="ECO:0000313" key="2">
    <source>
        <dbReference type="EMBL" id="QII10375.1"/>
    </source>
</evidence>
<reference evidence="2 3" key="3">
    <citation type="submission" date="2020-02" db="EMBL/GenBank/DDBJ databases">
        <title>Newly sequenced genome of strain CSTR1 showed variability in Candidatus Kuenenia stuttgartiensis genomes.</title>
        <authorList>
            <person name="Ding C."/>
            <person name="Adrian L."/>
        </authorList>
    </citation>
    <scope>NUCLEOTIDE SEQUENCE [LARGE SCALE GENOMIC DNA]</scope>
    <source>
        <strain evidence="2 3">CSTR1</strain>
    </source>
</reference>
<protein>
    <submittedName>
        <fullName evidence="1">Uncharacterized protein</fullName>
    </submittedName>
</protein>
<dbReference type="Proteomes" id="UP000501926">
    <property type="component" value="Chromosome"/>
</dbReference>
<evidence type="ECO:0000313" key="1">
    <source>
        <dbReference type="EMBL" id="CAJ72260.1"/>
    </source>
</evidence>
<gene>
    <name evidence="2" type="ORF">KsCSTR_09960</name>
    <name evidence="1" type="ORF">kustd1515</name>
</gene>
<name>Q1PYU3_KUEST</name>
<sequence>MRIMIRDGKTARAFLCALHCNDSAGLGRKTNYFLPYIHPPFLNNNARLCIQLLDKLRHFRFF</sequence>
<evidence type="ECO:0000313" key="3">
    <source>
        <dbReference type="Proteomes" id="UP000501926"/>
    </source>
</evidence>
<proteinExistence type="predicted"/>
<reference evidence="1" key="2">
    <citation type="submission" date="2006-01" db="EMBL/GenBank/DDBJ databases">
        <authorList>
            <person name="Genoscope"/>
        </authorList>
    </citation>
    <scope>NUCLEOTIDE SEQUENCE</scope>
</reference>
<reference evidence="1" key="1">
    <citation type="journal article" date="2006" name="Nature">
        <title>Deciphering the evolution and metabolism of an anammox bacterium from a community genome.</title>
        <authorList>
            <person name="Strous M."/>
            <person name="Pelletier E."/>
            <person name="Mangenot S."/>
            <person name="Rattei T."/>
            <person name="Lehner A."/>
            <person name="Taylor M.W."/>
            <person name="Horn M."/>
            <person name="Daims H."/>
            <person name="Bartol-Mavel D."/>
            <person name="Wincker P."/>
            <person name="Barbe V."/>
            <person name="Fonknechten N."/>
            <person name="Vallenet D."/>
            <person name="Segurens B."/>
            <person name="Schenowitz-Truong C."/>
            <person name="Medigue C."/>
            <person name="Collingro A."/>
            <person name="Snel B."/>
            <person name="Dutilh B.E."/>
            <person name="OpDenCamp H.J.M."/>
            <person name="vanDerDrift C."/>
            <person name="Cirpus I."/>
            <person name="vanDePas-Schoonen K.T."/>
            <person name="Harhangi H.R."/>
            <person name="vanNiftrik L."/>
            <person name="Schmid M."/>
            <person name="Keltjens J."/>
            <person name="vanDeVossenberg J."/>
            <person name="Kartal B."/>
            <person name="Meier H."/>
            <person name="Frishman D."/>
            <person name="Huynen M.A."/>
            <person name="Mewes H."/>
            <person name="Weissenbach J."/>
            <person name="Jetten M.S.M."/>
            <person name="Wagner M."/>
            <person name="LePaslier D."/>
        </authorList>
    </citation>
    <scope>NUCLEOTIDE SEQUENCE</scope>
</reference>